<evidence type="ECO:0000256" key="1">
    <source>
        <dbReference type="RuleBase" id="RU367103"/>
    </source>
</evidence>
<evidence type="ECO:0000259" key="3">
    <source>
        <dbReference type="Pfam" id="PF05206"/>
    </source>
</evidence>
<feature type="region of interest" description="Disordered" evidence="2">
    <location>
        <begin position="311"/>
        <end position="383"/>
    </location>
</feature>
<keyword evidence="1" id="KW-0819">tRNA processing</keyword>
<dbReference type="GO" id="GO:0106050">
    <property type="term" value="F:tRNA 2'-O-methyltransferase activity"/>
    <property type="evidence" value="ECO:0007669"/>
    <property type="project" value="UniProtKB-UniRule"/>
</dbReference>
<comment type="catalytic activity">
    <reaction evidence="1">
        <text>cytidine(4) in tRNA(Gly)(GCC) + S-adenosyl-L-methionine = 2'-O-methylcytidine(4) in tRNA(Gly)(GCC) + S-adenosyl-L-homocysteine + H(+)</text>
        <dbReference type="Rhea" id="RHEA:43192"/>
        <dbReference type="Rhea" id="RHEA-COMP:10399"/>
        <dbReference type="Rhea" id="RHEA-COMP:10400"/>
        <dbReference type="ChEBI" id="CHEBI:15378"/>
        <dbReference type="ChEBI" id="CHEBI:57856"/>
        <dbReference type="ChEBI" id="CHEBI:59789"/>
        <dbReference type="ChEBI" id="CHEBI:74495"/>
        <dbReference type="ChEBI" id="CHEBI:82748"/>
        <dbReference type="EC" id="2.1.1.225"/>
    </reaction>
</comment>
<dbReference type="EMBL" id="QFXU01000005">
    <property type="protein sequence ID" value="KAF4330973.1"/>
    <property type="molecule type" value="Genomic_DNA"/>
</dbReference>
<dbReference type="Proteomes" id="UP000232684">
    <property type="component" value="Unassembled WGS sequence"/>
</dbReference>
<organism evidence="5 6">
    <name type="scientific">Plasmodium falciparum (isolate NF54)</name>
    <dbReference type="NCBI Taxonomy" id="5843"/>
    <lineage>
        <taxon>Eukaryota</taxon>
        <taxon>Sar</taxon>
        <taxon>Alveolata</taxon>
        <taxon>Apicomplexa</taxon>
        <taxon>Aconoidasida</taxon>
        <taxon>Haemosporida</taxon>
        <taxon>Plasmodiidae</taxon>
        <taxon>Plasmodium</taxon>
        <taxon>Plasmodium (Laverania)</taxon>
    </lineage>
</organism>
<reference evidence="5 6" key="1">
    <citation type="submission" date="2017-11" db="EMBL/GenBank/DDBJ databases">
        <title>Plasmodium falciparum NF54 genome assembly.</title>
        <authorList>
            <person name="Bryant J.M."/>
            <person name="Baumgarten S."/>
            <person name="Scheidig-Benatar C."/>
            <person name="Scherf A."/>
        </authorList>
    </citation>
    <scope>NUCLEOTIDE SEQUENCE [LARGE SCALE GENOMIC DNA]</scope>
    <source>
        <strain evidence="5">NF54</strain>
    </source>
</reference>
<name>A0A2I0C0V7_PLAFO</name>
<comment type="similarity">
    <text evidence="1">Belongs to the methyltransferase TRM13 family.</text>
</comment>
<dbReference type="InterPro" id="IPR007871">
    <property type="entry name" value="Methyltransferase_TRM13"/>
</dbReference>
<keyword evidence="1 5" id="KW-0489">Methyltransferase</keyword>
<reference evidence="4 7" key="2">
    <citation type="submission" date="2018-05" db="EMBL/GenBank/DDBJ databases">
        <title>Genome assembly of Plasmodium falciparum NF54 DiCre.</title>
        <authorList>
            <person name="Baumgarten S."/>
            <person name="Treeck M."/>
            <person name="Scherf A."/>
        </authorList>
    </citation>
    <scope>NUCLEOTIDE SEQUENCE [LARGE SCALE GENOMIC DNA]</scope>
    <source>
        <strain evidence="4">NF54</strain>
    </source>
</reference>
<sequence length="888" mass="105762">MEKLCPLENDCFIFPYKDNKYIKKHLKKCPLYIKNLYLHYTPFYFPYINDSNTYILKHKDVENMLNEYYILFNNIILDTIKKKMSIPIKTFDNFLYMKYNLLLIWYIKYGKDVFFSMLENDIYKEKLHNKLNNNINKSNIVDINIEEQNLLFYIHINKLKDIICNKRNIYNNNKERNPKYCVNEFVIQKNEISTPHIYNNNNICLEKDYNNYNTSTKEQHFCDSKKINDHDENCSSPNKKGGCNKMDERQNDEYKKSINMYKQHDESNKYTLPILTLKNIGNIHNYKITRDIINYVDVFIFRYPDFFDDEERKRKGAKRKKNDNNKKNDGNNNPNDGNNNPNDGNNNPNDGNNNPNDGNNNPNDGNNNQNDGNNNQNDDDYKNIFDETKNKTSFKLVEKNELDKDEILSIIIYLTIYLCCKLNIMKRIKNKNFNRKDMEKIKEKDIYSIFFFLNNLDKHDIQNINLLFLLVYFNNSFYVHFHNLLNQKEIFISSTHTNIQSLFIELGAGKANTTRWINFIMNNLGDILQKYNVNKGEPKNDDKKMSYINNDNNKKNDQHNILCTNEPSALLHPSQAAYEKCKMLIIEKESLRNKKEMKDFFMQIEHNNNENILRIRTNVSDFNLNKFIHFIKDKNVQENHFLVPDIIQFYYYNDIYKKIEKEKGKENKELNTKDEQSKYITHIKKFNSDKTSFISEEFLKNNLLCIESYLDINMKKLFTALTQGNNNLKKVYNNVNNFLKDLDFQKVTYLTKHLCGNGSDLALRMLVNSVKDNVVENYFILAPCCHHRCEVKKIVGYKYLKELNIDKNLFQHMVNHMSGYASCNVPEKKSIGKKIKLVIDLSRILYLLEEGLQNSYLIKYVNRHITLENYAIVFFNHQNLNLTNFKYF</sequence>
<evidence type="ECO:0000313" key="7">
    <source>
        <dbReference type="Proteomes" id="UP000754359"/>
    </source>
</evidence>
<dbReference type="EMBL" id="NYMT01000002">
    <property type="protein sequence ID" value="PKC49192.1"/>
    <property type="molecule type" value="Genomic_DNA"/>
</dbReference>
<dbReference type="GO" id="GO:0008270">
    <property type="term" value="F:zinc ion binding"/>
    <property type="evidence" value="ECO:0007669"/>
    <property type="project" value="UniProtKB-KW"/>
</dbReference>
<dbReference type="GO" id="GO:0030488">
    <property type="term" value="P:tRNA methylation"/>
    <property type="evidence" value="ECO:0007669"/>
    <property type="project" value="InterPro"/>
</dbReference>
<dbReference type="PANTHER" id="PTHR12998">
    <property type="entry name" value="TRNA:M(4)X MODIFICATION ENZYME TRM13 HOMOLOG"/>
    <property type="match status" value="1"/>
</dbReference>
<dbReference type="VEuPathDB" id="PlasmoDB:PfNF54_110034800"/>
<gene>
    <name evidence="5" type="ORF">CK202_1158</name>
    <name evidence="4" type="ORF">CYL21_0463</name>
</gene>
<keyword evidence="1" id="KW-0862">Zinc</keyword>
<evidence type="ECO:0000313" key="4">
    <source>
        <dbReference type="EMBL" id="KAF4330973.1"/>
    </source>
</evidence>
<dbReference type="Pfam" id="PF05206">
    <property type="entry name" value="TRM13"/>
    <property type="match status" value="2"/>
</dbReference>
<keyword evidence="1" id="KW-0479">Metal-binding</keyword>
<dbReference type="EC" id="2.1.1.225" evidence="1"/>
<comment type="function">
    <text evidence="1">tRNA methylase which 2'-O-methylates cytidine(4) in tRNA(Pro) and tRNA(Gly)(GCC), and adenosine(4) in tRNA(His).</text>
</comment>
<dbReference type="PANTHER" id="PTHR12998:SF0">
    <property type="entry name" value="TRNA:M(4)X MODIFICATION ENZYME TRM13 HOMOLOG"/>
    <property type="match status" value="1"/>
</dbReference>
<protein>
    <recommendedName>
        <fullName evidence="1">tRNA:m(4)X modification enzyme TRM13</fullName>
        <ecNumber evidence="1">2.1.1.225</ecNumber>
    </recommendedName>
</protein>
<feature type="domain" description="Methyltransferase TRM13" evidence="3">
    <location>
        <begin position="825"/>
        <end position="873"/>
    </location>
</feature>
<keyword evidence="1" id="KW-0949">S-adenosyl-L-methionine</keyword>
<feature type="domain" description="Methyltransferase TRM13" evidence="3">
    <location>
        <begin position="735"/>
        <end position="824"/>
    </location>
</feature>
<evidence type="ECO:0000313" key="6">
    <source>
        <dbReference type="Proteomes" id="UP000232684"/>
    </source>
</evidence>
<comment type="catalytic activity">
    <reaction evidence="1">
        <text>cytidine(4) in tRNA(Pro) + S-adenosyl-L-methionine = 2'-O-methylcytidine(4) in tRNA(Pro) + S-adenosyl-L-homocysteine + H(+)</text>
        <dbReference type="Rhea" id="RHEA:32767"/>
        <dbReference type="Rhea" id="RHEA-COMP:10397"/>
        <dbReference type="Rhea" id="RHEA-COMP:10398"/>
        <dbReference type="ChEBI" id="CHEBI:15378"/>
        <dbReference type="ChEBI" id="CHEBI:57856"/>
        <dbReference type="ChEBI" id="CHEBI:59789"/>
        <dbReference type="ChEBI" id="CHEBI:74495"/>
        <dbReference type="ChEBI" id="CHEBI:82748"/>
        <dbReference type="EC" id="2.1.1.225"/>
    </reaction>
</comment>
<accession>A0A2I0C0V7</accession>
<proteinExistence type="inferred from homology"/>
<comment type="catalytic activity">
    <reaction evidence="1">
        <text>adenosine(4) in tRNA(His) + S-adenosyl-L-methionine = 2'-O-methyladenosine(4) in tRNA(His) + S-adenosyl-L-homocysteine + H(+)</text>
        <dbReference type="Rhea" id="RHEA:43196"/>
        <dbReference type="Rhea" id="RHEA-COMP:10401"/>
        <dbReference type="Rhea" id="RHEA-COMP:10402"/>
        <dbReference type="ChEBI" id="CHEBI:15378"/>
        <dbReference type="ChEBI" id="CHEBI:57856"/>
        <dbReference type="ChEBI" id="CHEBI:59789"/>
        <dbReference type="ChEBI" id="CHEBI:74411"/>
        <dbReference type="ChEBI" id="CHEBI:74477"/>
        <dbReference type="EC" id="2.1.1.225"/>
    </reaction>
</comment>
<dbReference type="Proteomes" id="UP000754359">
    <property type="component" value="Unassembled WGS sequence"/>
</dbReference>
<evidence type="ECO:0000256" key="2">
    <source>
        <dbReference type="SAM" id="MobiDB-lite"/>
    </source>
</evidence>
<keyword evidence="1" id="KW-0863">Zinc-finger</keyword>
<feature type="compositionally biased region" description="Low complexity" evidence="2">
    <location>
        <begin position="330"/>
        <end position="376"/>
    </location>
</feature>
<dbReference type="AlphaFoldDB" id="A0A2I0C0V7"/>
<keyword evidence="1 5" id="KW-0808">Transferase</keyword>
<evidence type="ECO:0000313" key="5">
    <source>
        <dbReference type="EMBL" id="PKC49192.1"/>
    </source>
</evidence>
<dbReference type="InterPro" id="IPR039044">
    <property type="entry name" value="Trm13"/>
</dbReference>
<comment type="caution">
    <text evidence="5">The sequence shown here is derived from an EMBL/GenBank/DDBJ whole genome shotgun (WGS) entry which is preliminary data.</text>
</comment>